<gene>
    <name evidence="2" type="primary">ORF18259</name>
</gene>
<reference evidence="2" key="1">
    <citation type="submission" date="2014-12" db="EMBL/GenBank/DDBJ databases">
        <title>Insight into the proteome of Arion vulgaris.</title>
        <authorList>
            <person name="Aradska J."/>
            <person name="Bulat T."/>
            <person name="Smidak R."/>
            <person name="Sarate P."/>
            <person name="Gangsoo J."/>
            <person name="Sialana F."/>
            <person name="Bilban M."/>
            <person name="Lubec G."/>
        </authorList>
    </citation>
    <scope>NUCLEOTIDE SEQUENCE</scope>
    <source>
        <tissue evidence="2">Skin</tissue>
    </source>
</reference>
<dbReference type="AlphaFoldDB" id="A0A0B6YBK2"/>
<feature type="compositionally biased region" description="Polar residues" evidence="1">
    <location>
        <begin position="92"/>
        <end position="150"/>
    </location>
</feature>
<feature type="non-terminal residue" evidence="2">
    <location>
        <position position="215"/>
    </location>
</feature>
<name>A0A0B6YBK2_9EUPU</name>
<feature type="non-terminal residue" evidence="2">
    <location>
        <position position="1"/>
    </location>
</feature>
<proteinExistence type="predicted"/>
<protein>
    <submittedName>
        <fullName evidence="2">Uncharacterized protein</fullName>
    </submittedName>
</protein>
<accession>A0A0B6YBK2</accession>
<evidence type="ECO:0000313" key="2">
    <source>
        <dbReference type="EMBL" id="CEK52855.1"/>
    </source>
</evidence>
<feature type="region of interest" description="Disordered" evidence="1">
    <location>
        <begin position="92"/>
        <end position="215"/>
    </location>
</feature>
<evidence type="ECO:0000256" key="1">
    <source>
        <dbReference type="SAM" id="MobiDB-lite"/>
    </source>
</evidence>
<sequence>KILNKDINRELNSSLTDNSAVELNHRLSNDTSSDANTHLSIEIQIQAKDKEGSFSGCKEIPVHINAYQVSTQNMLGSTFGNMPTDHNGQDNIISTAPGTGQTFSAGNLQAKPSDSTSNLPQHQRSPSAGSFRTGIQHSAFISVQPHSSDSVPPRQGKSEGEMGNSMLRNQLSGSVSHAHEGDGQSEGNEAGQRPPNPGVAWNPLHCNLPPLPNHP</sequence>
<feature type="compositionally biased region" description="Polar residues" evidence="1">
    <location>
        <begin position="166"/>
        <end position="175"/>
    </location>
</feature>
<organism evidence="2">
    <name type="scientific">Arion vulgaris</name>
    <dbReference type="NCBI Taxonomy" id="1028688"/>
    <lineage>
        <taxon>Eukaryota</taxon>
        <taxon>Metazoa</taxon>
        <taxon>Spiralia</taxon>
        <taxon>Lophotrochozoa</taxon>
        <taxon>Mollusca</taxon>
        <taxon>Gastropoda</taxon>
        <taxon>Heterobranchia</taxon>
        <taxon>Euthyneura</taxon>
        <taxon>Panpulmonata</taxon>
        <taxon>Eupulmonata</taxon>
        <taxon>Stylommatophora</taxon>
        <taxon>Helicina</taxon>
        <taxon>Arionoidea</taxon>
        <taxon>Arionidae</taxon>
        <taxon>Arion</taxon>
    </lineage>
</organism>
<dbReference type="EMBL" id="HACG01005990">
    <property type="protein sequence ID" value="CEK52855.1"/>
    <property type="molecule type" value="Transcribed_RNA"/>
</dbReference>